<protein>
    <submittedName>
        <fullName evidence="2">Uncharacterized protein</fullName>
    </submittedName>
</protein>
<name>A0A699X609_TANCI</name>
<feature type="region of interest" description="Disordered" evidence="1">
    <location>
        <begin position="53"/>
        <end position="72"/>
    </location>
</feature>
<feature type="non-terminal residue" evidence="2">
    <location>
        <position position="1"/>
    </location>
</feature>
<sequence length="72" mass="7575">PAVPGHPVPACKPQDPQADETPGLRRQDPGAYQEVARTVPGPDHPFDLHCRLPGRNRGGLPVPPGLADRSAA</sequence>
<evidence type="ECO:0000313" key="2">
    <source>
        <dbReference type="EMBL" id="GFD55127.1"/>
    </source>
</evidence>
<evidence type="ECO:0000256" key="1">
    <source>
        <dbReference type="SAM" id="MobiDB-lite"/>
    </source>
</evidence>
<dbReference type="AlphaFoldDB" id="A0A699X609"/>
<comment type="caution">
    <text evidence="2">The sequence shown here is derived from an EMBL/GenBank/DDBJ whole genome shotgun (WGS) entry which is preliminary data.</text>
</comment>
<dbReference type="EMBL" id="BKCJ011814280">
    <property type="protein sequence ID" value="GFD55127.1"/>
    <property type="molecule type" value="Genomic_DNA"/>
</dbReference>
<reference evidence="2" key="1">
    <citation type="journal article" date="2019" name="Sci. Rep.">
        <title>Draft genome of Tanacetum cinerariifolium, the natural source of mosquito coil.</title>
        <authorList>
            <person name="Yamashiro T."/>
            <person name="Shiraishi A."/>
            <person name="Satake H."/>
            <person name="Nakayama K."/>
        </authorList>
    </citation>
    <scope>NUCLEOTIDE SEQUENCE</scope>
</reference>
<organism evidence="2">
    <name type="scientific">Tanacetum cinerariifolium</name>
    <name type="common">Dalmatian daisy</name>
    <name type="synonym">Chrysanthemum cinerariifolium</name>
    <dbReference type="NCBI Taxonomy" id="118510"/>
    <lineage>
        <taxon>Eukaryota</taxon>
        <taxon>Viridiplantae</taxon>
        <taxon>Streptophyta</taxon>
        <taxon>Embryophyta</taxon>
        <taxon>Tracheophyta</taxon>
        <taxon>Spermatophyta</taxon>
        <taxon>Magnoliopsida</taxon>
        <taxon>eudicotyledons</taxon>
        <taxon>Gunneridae</taxon>
        <taxon>Pentapetalae</taxon>
        <taxon>asterids</taxon>
        <taxon>campanulids</taxon>
        <taxon>Asterales</taxon>
        <taxon>Asteraceae</taxon>
        <taxon>Asteroideae</taxon>
        <taxon>Anthemideae</taxon>
        <taxon>Anthemidinae</taxon>
        <taxon>Tanacetum</taxon>
    </lineage>
</organism>
<proteinExistence type="predicted"/>
<gene>
    <name evidence="2" type="ORF">Tci_927096</name>
</gene>
<feature type="region of interest" description="Disordered" evidence="1">
    <location>
        <begin position="1"/>
        <end position="29"/>
    </location>
</feature>
<accession>A0A699X609</accession>